<dbReference type="CDD" id="cd16295">
    <property type="entry name" value="TTHA0252-CPSF-like_MBL-fold"/>
    <property type="match status" value="1"/>
</dbReference>
<organism evidence="4 5">
    <name type="scientific">Paraburkholderia graminis (strain ATCC 700544 / DSM 17151 / LMG 18924 / NCIMB 13744 / C4D1M)</name>
    <dbReference type="NCBI Taxonomy" id="396598"/>
    <lineage>
        <taxon>Bacteria</taxon>
        <taxon>Pseudomonadati</taxon>
        <taxon>Pseudomonadota</taxon>
        <taxon>Betaproteobacteria</taxon>
        <taxon>Burkholderiales</taxon>
        <taxon>Burkholderiaceae</taxon>
        <taxon>Paraburkholderia</taxon>
    </lineage>
</organism>
<evidence type="ECO:0000259" key="3">
    <source>
        <dbReference type="SMART" id="SM01027"/>
    </source>
</evidence>
<dbReference type="SMART" id="SM01027">
    <property type="entry name" value="Beta-Casp"/>
    <property type="match status" value="1"/>
</dbReference>
<dbReference type="GO" id="GO:0004521">
    <property type="term" value="F:RNA endonuclease activity"/>
    <property type="evidence" value="ECO:0007669"/>
    <property type="project" value="TreeGrafter"/>
</dbReference>
<comment type="caution">
    <text evidence="4">The sequence shown here is derived from an EMBL/GenBank/DDBJ whole genome shotgun (WGS) entry which is preliminary data.</text>
</comment>
<dbReference type="SUPFAM" id="SSF56281">
    <property type="entry name" value="Metallo-hydrolase/oxidoreductase"/>
    <property type="match status" value="1"/>
</dbReference>
<reference evidence="4 5" key="1">
    <citation type="submission" date="2008-03" db="EMBL/GenBank/DDBJ databases">
        <title>Sequencing of the draft genome and assembly of Burkholderia graminis C4D1M.</title>
        <authorList>
            <consortium name="US DOE Joint Genome Institute (JGI-PGF)"/>
            <person name="Copeland A."/>
            <person name="Lucas S."/>
            <person name="Lapidus A."/>
            <person name="Glavina del Rio T."/>
            <person name="Dalin E."/>
            <person name="Tice H."/>
            <person name="Bruce D."/>
            <person name="Goodwin L."/>
            <person name="Pitluck S."/>
            <person name="Larimer F."/>
            <person name="Land M.L."/>
            <person name="Hauser L."/>
            <person name="Tiedje J."/>
            <person name="Richardson P."/>
        </authorList>
    </citation>
    <scope>NUCLEOTIDE SEQUENCE [LARGE SCALE GENOMIC DNA]</scope>
    <source>
        <strain evidence="5">ATCC 700544 / DSM 17151 / LMG 18924 / NCIMB 13744 / C4D1M</strain>
    </source>
</reference>
<gene>
    <name evidence="4" type="ORF">BgramDRAFT_4187</name>
</gene>
<dbReference type="Gene3D" id="3.40.50.10890">
    <property type="match status" value="1"/>
</dbReference>
<dbReference type="SMART" id="SM00849">
    <property type="entry name" value="Lactamase_B"/>
    <property type="match status" value="1"/>
</dbReference>
<dbReference type="Pfam" id="PF07521">
    <property type="entry name" value="RMMBL"/>
    <property type="match status" value="1"/>
</dbReference>
<dbReference type="Pfam" id="PF10996">
    <property type="entry name" value="Beta-Casp"/>
    <property type="match status" value="1"/>
</dbReference>
<evidence type="ECO:0000259" key="2">
    <source>
        <dbReference type="SMART" id="SM00849"/>
    </source>
</evidence>
<dbReference type="PANTHER" id="PTHR11203">
    <property type="entry name" value="CLEAVAGE AND POLYADENYLATION SPECIFICITY FACTOR FAMILY MEMBER"/>
    <property type="match status" value="1"/>
</dbReference>
<dbReference type="Proteomes" id="UP000005045">
    <property type="component" value="Unassembled WGS sequence"/>
</dbReference>
<dbReference type="EMBL" id="ABLD01000013">
    <property type="protein sequence ID" value="EDT09135.1"/>
    <property type="molecule type" value="Genomic_DNA"/>
</dbReference>
<dbReference type="PANTHER" id="PTHR11203:SF37">
    <property type="entry name" value="INTEGRATOR COMPLEX SUBUNIT 11"/>
    <property type="match status" value="1"/>
</dbReference>
<dbReference type="InterPro" id="IPR011108">
    <property type="entry name" value="RMMBL"/>
</dbReference>
<dbReference type="InterPro" id="IPR001279">
    <property type="entry name" value="Metallo-B-lactamas"/>
</dbReference>
<evidence type="ECO:0000313" key="5">
    <source>
        <dbReference type="Proteomes" id="UP000005045"/>
    </source>
</evidence>
<dbReference type="AlphaFoldDB" id="B1G462"/>
<sequence length="484" mass="53078">MKNETDLSRCGRNRHWFQVPAGRRGAADLIDCGLFQGTKNLRLRNWNPLPVDIGTLDAVILTHAHLDHCGYLPVLTRMGYRGPVYCTRGTRDLCEIMLRDSARLQEEEAAYANRHGRSKHRPALPLYTVEDAEHALELLEPRDFDVPKRLNEHACFRLLPAGHILDAASVVLCVEGKVIAFSGDIGRPEDPIMRAPMPLAHADYLVVESTYGDRLHEKTDPAAELAEVFTSTFRRGGIVVIPCFAVGRAQSILHYIAQLKAAGRMANVPVFLDSPMATSVTQLYGRHVGEHRVSSTEAHAISHAAQMVRTVDESKAILGRHGPMVVIAGSGMATGGRVVHHLKAFAPDYRNTIALVGYQAAGTRGATLAAGAHEIKIHGEYVRVRASVANLSSLSAHADYAELLSWLRSIPEPPQRTFVTHGEPAAADAMRRHIEETYHWRCEVPIYLKTVELPGTADELAVNSRAGVGHCMPADPDQPAYSVP</sequence>
<dbReference type="Gene3D" id="3.60.15.10">
    <property type="entry name" value="Ribonuclease Z/Hydroxyacylglutathione hydrolase-like"/>
    <property type="match status" value="1"/>
</dbReference>
<keyword evidence="1" id="KW-0378">Hydrolase</keyword>
<dbReference type="GO" id="GO:0016787">
    <property type="term" value="F:hydrolase activity"/>
    <property type="evidence" value="ECO:0007669"/>
    <property type="project" value="UniProtKB-KW"/>
</dbReference>
<dbReference type="InterPro" id="IPR022712">
    <property type="entry name" value="Beta_Casp"/>
</dbReference>
<protein>
    <submittedName>
        <fullName evidence="4">Beta-lactamase domain protein</fullName>
    </submittedName>
</protein>
<proteinExistence type="predicted"/>
<evidence type="ECO:0000313" key="4">
    <source>
        <dbReference type="EMBL" id="EDT09135.1"/>
    </source>
</evidence>
<dbReference type="InterPro" id="IPR036866">
    <property type="entry name" value="RibonucZ/Hydroxyglut_hydro"/>
</dbReference>
<evidence type="ECO:0000256" key="1">
    <source>
        <dbReference type="ARBA" id="ARBA00022801"/>
    </source>
</evidence>
<feature type="domain" description="Beta-Casp" evidence="3">
    <location>
        <begin position="249"/>
        <end position="368"/>
    </location>
</feature>
<name>B1G462_PARG4</name>
<keyword evidence="5" id="KW-1185">Reference proteome</keyword>
<accession>B1G462</accession>
<feature type="domain" description="Metallo-beta-lactamase" evidence="2">
    <location>
        <begin position="13"/>
        <end position="232"/>
    </location>
</feature>
<dbReference type="InterPro" id="IPR050698">
    <property type="entry name" value="MBL"/>
</dbReference>
<dbReference type="Pfam" id="PF12706">
    <property type="entry name" value="Lactamase_B_2"/>
    <property type="match status" value="1"/>
</dbReference>